<dbReference type="Proteomes" id="UP001501083">
    <property type="component" value="Unassembled WGS sequence"/>
</dbReference>
<dbReference type="InterPro" id="IPR008256">
    <property type="entry name" value="Peptidase_S1B"/>
</dbReference>
<reference evidence="8" key="1">
    <citation type="journal article" date="2019" name="Int. J. Syst. Evol. Microbiol.">
        <title>The Global Catalogue of Microorganisms (GCM) 10K type strain sequencing project: providing services to taxonomists for standard genome sequencing and annotation.</title>
        <authorList>
            <consortium name="The Broad Institute Genomics Platform"/>
            <consortium name="The Broad Institute Genome Sequencing Center for Infectious Disease"/>
            <person name="Wu L."/>
            <person name="Ma J."/>
        </authorList>
    </citation>
    <scope>NUCLEOTIDE SEQUENCE [LARGE SCALE GENOMIC DNA]</scope>
    <source>
        <strain evidence="8">JCM 19212</strain>
    </source>
</reference>
<organism evidence="7 8">
    <name type="scientific">Lysobacter panacisoli</name>
    <dbReference type="NCBI Taxonomy" id="1255263"/>
    <lineage>
        <taxon>Bacteria</taxon>
        <taxon>Pseudomonadati</taxon>
        <taxon>Pseudomonadota</taxon>
        <taxon>Gammaproteobacteria</taxon>
        <taxon>Lysobacterales</taxon>
        <taxon>Lysobacteraceae</taxon>
        <taxon>Lysobacter</taxon>
    </lineage>
</organism>
<dbReference type="InterPro" id="IPR043504">
    <property type="entry name" value="Peptidase_S1_PA_chymotrypsin"/>
</dbReference>
<evidence type="ECO:0000313" key="8">
    <source>
        <dbReference type="Proteomes" id="UP001501083"/>
    </source>
</evidence>
<keyword evidence="8" id="KW-1185">Reference proteome</keyword>
<sequence>MKWLLLTLAFLIGGCGGGASFPKDWDIENYTLSLEFERTWCSGTAVGKHTILTATHCLGGGALVKVNGEPVKASSHVDDGADHSLVVVDKTFRTWARMGRKPVQTQRVRLIGTPGGEADVYREGYVARVRGDEVWFVSPGFGGDSGSALFDDGGRIVAVLSGARTWVDYRSGSVFTVVVAFPIKFTEKQWKAAGV</sequence>
<comment type="similarity">
    <text evidence="1 6">Belongs to the peptidase S1B family.</text>
</comment>
<dbReference type="PROSITE" id="PS51257">
    <property type="entry name" value="PROKAR_LIPOPROTEIN"/>
    <property type="match status" value="1"/>
</dbReference>
<gene>
    <name evidence="7" type="ORF">GCM10025759_19170</name>
</gene>
<keyword evidence="3" id="KW-0732">Signal</keyword>
<evidence type="ECO:0000256" key="6">
    <source>
        <dbReference type="RuleBase" id="RU004296"/>
    </source>
</evidence>
<keyword evidence="4 6" id="KW-0378">Hydrolase</keyword>
<dbReference type="EC" id="3.4.21.-" evidence="6"/>
<evidence type="ECO:0000256" key="4">
    <source>
        <dbReference type="ARBA" id="ARBA00022801"/>
    </source>
</evidence>
<evidence type="ECO:0000256" key="2">
    <source>
        <dbReference type="ARBA" id="ARBA00022670"/>
    </source>
</evidence>
<evidence type="ECO:0000313" key="7">
    <source>
        <dbReference type="EMBL" id="GAA5075540.1"/>
    </source>
</evidence>
<dbReference type="Pfam" id="PF13365">
    <property type="entry name" value="Trypsin_2"/>
    <property type="match status" value="1"/>
</dbReference>
<keyword evidence="5 6" id="KW-0720">Serine protease</keyword>
<dbReference type="RefSeq" id="WP_158985726.1">
    <property type="nucleotide sequence ID" value="NZ_BAABKY010000002.1"/>
</dbReference>
<protein>
    <recommendedName>
        <fullName evidence="6">Serine protease</fullName>
        <ecNumber evidence="6">3.4.21.-</ecNumber>
    </recommendedName>
</protein>
<dbReference type="PRINTS" id="PR00839">
    <property type="entry name" value="V8PROTEASE"/>
</dbReference>
<dbReference type="SUPFAM" id="SSF50494">
    <property type="entry name" value="Trypsin-like serine proteases"/>
    <property type="match status" value="1"/>
</dbReference>
<accession>A0ABP9LFT1</accession>
<name>A0ABP9LFT1_9GAMM</name>
<proteinExistence type="inferred from homology"/>
<dbReference type="EMBL" id="BAABKY010000002">
    <property type="protein sequence ID" value="GAA5075540.1"/>
    <property type="molecule type" value="Genomic_DNA"/>
</dbReference>
<dbReference type="InterPro" id="IPR009003">
    <property type="entry name" value="Peptidase_S1_PA"/>
</dbReference>
<evidence type="ECO:0000256" key="1">
    <source>
        <dbReference type="ARBA" id="ARBA00008764"/>
    </source>
</evidence>
<comment type="caution">
    <text evidence="7">The sequence shown here is derived from an EMBL/GenBank/DDBJ whole genome shotgun (WGS) entry which is preliminary data.</text>
</comment>
<dbReference type="Gene3D" id="2.40.10.10">
    <property type="entry name" value="Trypsin-like serine proteases"/>
    <property type="match status" value="2"/>
</dbReference>
<keyword evidence="2 6" id="KW-0645">Protease</keyword>
<evidence type="ECO:0000256" key="5">
    <source>
        <dbReference type="ARBA" id="ARBA00022825"/>
    </source>
</evidence>
<evidence type="ECO:0000256" key="3">
    <source>
        <dbReference type="ARBA" id="ARBA00022729"/>
    </source>
</evidence>